<keyword evidence="1" id="KW-0677">Repeat</keyword>
<organism evidence="2 3">
    <name type="scientific">Anguilla anguilla</name>
    <name type="common">European freshwater eel</name>
    <name type="synonym">Muraena anguilla</name>
    <dbReference type="NCBI Taxonomy" id="7936"/>
    <lineage>
        <taxon>Eukaryota</taxon>
        <taxon>Metazoa</taxon>
        <taxon>Chordata</taxon>
        <taxon>Craniata</taxon>
        <taxon>Vertebrata</taxon>
        <taxon>Euteleostomi</taxon>
        <taxon>Actinopterygii</taxon>
        <taxon>Neopterygii</taxon>
        <taxon>Teleostei</taxon>
        <taxon>Anguilliformes</taxon>
        <taxon>Anguillidae</taxon>
        <taxon>Anguilla</taxon>
    </lineage>
</organism>
<evidence type="ECO:0008006" key="4">
    <source>
        <dbReference type="Google" id="ProtNLM"/>
    </source>
</evidence>
<dbReference type="SMART" id="SM00705">
    <property type="entry name" value="THEG"/>
    <property type="match status" value="4"/>
</dbReference>
<proteinExistence type="predicted"/>
<evidence type="ECO:0000313" key="2">
    <source>
        <dbReference type="EMBL" id="KAG5847829.1"/>
    </source>
</evidence>
<dbReference type="PANTHER" id="PTHR15901:SF16">
    <property type="entry name" value="TESTICULAR HAPLOID EXPRESSED GENE PROTEIN"/>
    <property type="match status" value="1"/>
</dbReference>
<dbReference type="InterPro" id="IPR042401">
    <property type="entry name" value="SPMAP2-like"/>
</dbReference>
<sequence length="201" mass="22380">MARPSVGVLAGRTAWEKKRRPNHLRADARWLALCDGKPPRAGFQDNRRPPVWEVSAAALRGAPSERVCSLAQPRLPVQGWQPGRPLLAKEDQAPSLLLGDARPSLSGLRTRTPSTRIHHLAVPKLTHPQYLQGRPVSWPVLGPAREAVASDRVRVLAQPKLRQVQEKGYDPFTVRPAACRASATPRILELSEPLPRKRWQK</sequence>
<dbReference type="AlphaFoldDB" id="A0A9D3RXY2"/>
<comment type="caution">
    <text evidence="2">The sequence shown here is derived from an EMBL/GenBank/DDBJ whole genome shotgun (WGS) entry which is preliminary data.</text>
</comment>
<dbReference type="PANTHER" id="PTHR15901">
    <property type="entry name" value="TESTICULAR HAPLOID EXPRESSED GENE PROTEIN"/>
    <property type="match status" value="1"/>
</dbReference>
<protein>
    <recommendedName>
        <fullName evidence="4">Testicular haploid expressed gene protein-like</fullName>
    </recommendedName>
</protein>
<keyword evidence="3" id="KW-1185">Reference proteome</keyword>
<accession>A0A9D3RXY2</accession>
<dbReference type="Pfam" id="PF14912">
    <property type="entry name" value="THEG"/>
    <property type="match status" value="2"/>
</dbReference>
<evidence type="ECO:0000256" key="1">
    <source>
        <dbReference type="ARBA" id="ARBA00022737"/>
    </source>
</evidence>
<dbReference type="EMBL" id="JAFIRN010000006">
    <property type="protein sequence ID" value="KAG5847829.1"/>
    <property type="molecule type" value="Genomic_DNA"/>
</dbReference>
<evidence type="ECO:0000313" key="3">
    <source>
        <dbReference type="Proteomes" id="UP001044222"/>
    </source>
</evidence>
<dbReference type="GO" id="GO:0007283">
    <property type="term" value="P:spermatogenesis"/>
    <property type="evidence" value="ECO:0007669"/>
    <property type="project" value="TreeGrafter"/>
</dbReference>
<dbReference type="InterPro" id="IPR006623">
    <property type="entry name" value="THEG"/>
</dbReference>
<gene>
    <name evidence="2" type="ORF">ANANG_G00130360</name>
</gene>
<reference evidence="2" key="1">
    <citation type="submission" date="2021-01" db="EMBL/GenBank/DDBJ databases">
        <title>A chromosome-scale assembly of European eel, Anguilla anguilla.</title>
        <authorList>
            <person name="Henkel C."/>
            <person name="Jong-Raadsen S.A."/>
            <person name="Dufour S."/>
            <person name="Weltzien F.-A."/>
            <person name="Palstra A.P."/>
            <person name="Pelster B."/>
            <person name="Spaink H.P."/>
            <person name="Van Den Thillart G.E."/>
            <person name="Jansen H."/>
            <person name="Zahm M."/>
            <person name="Klopp C."/>
            <person name="Cedric C."/>
            <person name="Louis A."/>
            <person name="Berthelot C."/>
            <person name="Parey E."/>
            <person name="Roest Crollius H."/>
            <person name="Montfort J."/>
            <person name="Robinson-Rechavi M."/>
            <person name="Bucao C."/>
            <person name="Bouchez O."/>
            <person name="Gislard M."/>
            <person name="Lluch J."/>
            <person name="Milhes M."/>
            <person name="Lampietro C."/>
            <person name="Lopez Roques C."/>
            <person name="Donnadieu C."/>
            <person name="Braasch I."/>
            <person name="Desvignes T."/>
            <person name="Postlethwait J."/>
            <person name="Bobe J."/>
            <person name="Guiguen Y."/>
            <person name="Dirks R."/>
        </authorList>
    </citation>
    <scope>NUCLEOTIDE SEQUENCE</scope>
    <source>
        <strain evidence="2">Tag_6206</strain>
        <tissue evidence="2">Liver</tissue>
    </source>
</reference>
<name>A0A9D3RXY2_ANGAN</name>
<dbReference type="Proteomes" id="UP001044222">
    <property type="component" value="Chromosome 6"/>
</dbReference>